<feature type="compositionally biased region" description="Basic and acidic residues" evidence="2">
    <location>
        <begin position="53"/>
        <end position="65"/>
    </location>
</feature>
<accession>A0A5J9T5A5</accession>
<comment type="caution">
    <text evidence="3">The sequence shown here is derived from an EMBL/GenBank/DDBJ whole genome shotgun (WGS) entry which is preliminary data.</text>
</comment>
<dbReference type="EMBL" id="RWGY01000051">
    <property type="protein sequence ID" value="TVU06434.1"/>
    <property type="molecule type" value="Genomic_DNA"/>
</dbReference>
<proteinExistence type="predicted"/>
<dbReference type="AlphaFoldDB" id="A0A5J9T5A5"/>
<evidence type="ECO:0000256" key="2">
    <source>
        <dbReference type="SAM" id="MobiDB-lite"/>
    </source>
</evidence>
<sequence>MPTKVAAKEPCPEPPLHPYDALRLQQCMRNAARLQQLGIPNLVNSLANSRSTTADKNKRNHRSSEASDDEYNPSHDDTSEEDLFGDHRPKGFKDPKKTCKKSNKKTIHMPPGGIRPRSKRVFAEQQTTRTTRLKTSVAQSNSNDINLAPQDPHASVEAPDQLDENTHMANGGVAESDGLNSMANEGMMTLCSWMVAWLMELSMVGTSIWLIKGDKYDDEEPDAFELFKECHYSKRKKGYTPAVQLAIIEMENKISAPTEGEEPNSATQVVADVLAEKTKKSQFLQNVGIQMTCPRSNAQDFEAQLEAEKSEKNELARQVKVLSKQVEETEQRRTKDQEEMKKKQADLEAKVWRFTSCGGTRLDNTRQVIAARHKGVSGCDHLC</sequence>
<keyword evidence="1" id="KW-0175">Coiled coil</keyword>
<name>A0A5J9T5A5_9POAL</name>
<feature type="compositionally biased region" description="Basic residues" evidence="2">
    <location>
        <begin position="98"/>
        <end position="107"/>
    </location>
</feature>
<organism evidence="3 4">
    <name type="scientific">Eragrostis curvula</name>
    <name type="common">weeping love grass</name>
    <dbReference type="NCBI Taxonomy" id="38414"/>
    <lineage>
        <taxon>Eukaryota</taxon>
        <taxon>Viridiplantae</taxon>
        <taxon>Streptophyta</taxon>
        <taxon>Embryophyta</taxon>
        <taxon>Tracheophyta</taxon>
        <taxon>Spermatophyta</taxon>
        <taxon>Magnoliopsida</taxon>
        <taxon>Liliopsida</taxon>
        <taxon>Poales</taxon>
        <taxon>Poaceae</taxon>
        <taxon>PACMAD clade</taxon>
        <taxon>Chloridoideae</taxon>
        <taxon>Eragrostideae</taxon>
        <taxon>Eragrostidinae</taxon>
        <taxon>Eragrostis</taxon>
    </lineage>
</organism>
<keyword evidence="4" id="KW-1185">Reference proteome</keyword>
<evidence type="ECO:0000313" key="4">
    <source>
        <dbReference type="Proteomes" id="UP000324897"/>
    </source>
</evidence>
<evidence type="ECO:0000256" key="1">
    <source>
        <dbReference type="SAM" id="Coils"/>
    </source>
</evidence>
<dbReference type="Gramene" id="TVU06434">
    <property type="protein sequence ID" value="TVU06434"/>
    <property type="gene ID" value="EJB05_49650"/>
</dbReference>
<evidence type="ECO:0000313" key="3">
    <source>
        <dbReference type="EMBL" id="TVU06434.1"/>
    </source>
</evidence>
<feature type="compositionally biased region" description="Basic and acidic residues" evidence="2">
    <location>
        <begin position="84"/>
        <end position="97"/>
    </location>
</feature>
<feature type="compositionally biased region" description="Polar residues" evidence="2">
    <location>
        <begin position="124"/>
        <end position="145"/>
    </location>
</feature>
<protein>
    <submittedName>
        <fullName evidence="3">Uncharacterized protein</fullName>
    </submittedName>
</protein>
<feature type="region of interest" description="Disordered" evidence="2">
    <location>
        <begin position="39"/>
        <end position="155"/>
    </location>
</feature>
<gene>
    <name evidence="3" type="ORF">EJB05_49650</name>
</gene>
<feature type="compositionally biased region" description="Polar residues" evidence="2">
    <location>
        <begin position="42"/>
        <end position="52"/>
    </location>
</feature>
<feature type="coiled-coil region" evidence="1">
    <location>
        <begin position="298"/>
        <end position="346"/>
    </location>
</feature>
<dbReference type="Proteomes" id="UP000324897">
    <property type="component" value="Unassembled WGS sequence"/>
</dbReference>
<reference evidence="3 4" key="1">
    <citation type="journal article" date="2019" name="Sci. Rep.">
        <title>A high-quality genome of Eragrostis curvula grass provides insights into Poaceae evolution and supports new strategies to enhance forage quality.</title>
        <authorList>
            <person name="Carballo J."/>
            <person name="Santos B.A.C.M."/>
            <person name="Zappacosta D."/>
            <person name="Garbus I."/>
            <person name="Selva J.P."/>
            <person name="Gallo C.A."/>
            <person name="Diaz A."/>
            <person name="Albertini E."/>
            <person name="Caccamo M."/>
            <person name="Echenique V."/>
        </authorList>
    </citation>
    <scope>NUCLEOTIDE SEQUENCE [LARGE SCALE GENOMIC DNA]</scope>
    <source>
        <strain evidence="4">cv. Victoria</strain>
        <tissue evidence="3">Leaf</tissue>
    </source>
</reference>